<evidence type="ECO:0000259" key="6">
    <source>
        <dbReference type="Pfam" id="PF04085"/>
    </source>
</evidence>
<dbReference type="PANTHER" id="PTHR34138">
    <property type="entry name" value="CELL SHAPE-DETERMINING PROTEIN MREC"/>
    <property type="match status" value="1"/>
</dbReference>
<comment type="caution">
    <text evidence="7">The sequence shown here is derived from an EMBL/GenBank/DDBJ whole genome shotgun (WGS) entry which is preliminary data.</text>
</comment>
<reference evidence="8" key="1">
    <citation type="journal article" date="2019" name="Int. J. Syst. Evol. Microbiol.">
        <title>The Global Catalogue of Microorganisms (GCM) 10K type strain sequencing project: providing services to taxonomists for standard genome sequencing and annotation.</title>
        <authorList>
            <consortium name="The Broad Institute Genomics Platform"/>
            <consortium name="The Broad Institute Genome Sequencing Center for Infectious Disease"/>
            <person name="Wu L."/>
            <person name="Ma J."/>
        </authorList>
    </citation>
    <scope>NUCLEOTIDE SEQUENCE [LARGE SCALE GENOMIC DNA]</scope>
    <source>
        <strain evidence="8">KCTC 23723</strain>
    </source>
</reference>
<evidence type="ECO:0000256" key="4">
    <source>
        <dbReference type="ARBA" id="ARBA00032089"/>
    </source>
</evidence>
<feature type="domain" description="Rod shape-determining protein MreC beta-barrel core" evidence="6">
    <location>
        <begin position="123"/>
        <end position="270"/>
    </location>
</feature>
<accession>A0ABQ2WWZ6</accession>
<dbReference type="Gene3D" id="2.40.10.350">
    <property type="entry name" value="Rod shape-determining protein MreC, domain 2"/>
    <property type="match status" value="1"/>
</dbReference>
<dbReference type="InterPro" id="IPR007221">
    <property type="entry name" value="MreC"/>
</dbReference>
<dbReference type="PANTHER" id="PTHR34138:SF1">
    <property type="entry name" value="CELL SHAPE-DETERMINING PROTEIN MREC"/>
    <property type="match status" value="1"/>
</dbReference>
<protein>
    <recommendedName>
        <fullName evidence="2 5">Cell shape-determining protein MreC</fullName>
    </recommendedName>
    <alternativeName>
        <fullName evidence="4 5">Cell shape protein MreC</fullName>
    </alternativeName>
</protein>
<dbReference type="InterPro" id="IPR055342">
    <property type="entry name" value="MreC_beta-barrel_core"/>
</dbReference>
<comment type="similarity">
    <text evidence="1 5">Belongs to the MreC family.</text>
</comment>
<keyword evidence="8" id="KW-1185">Reference proteome</keyword>
<gene>
    <name evidence="7" type="primary">mreC</name>
    <name evidence="7" type="ORF">GCM10008111_31290</name>
</gene>
<evidence type="ECO:0000313" key="8">
    <source>
        <dbReference type="Proteomes" id="UP000634667"/>
    </source>
</evidence>
<evidence type="ECO:0000256" key="1">
    <source>
        <dbReference type="ARBA" id="ARBA00009369"/>
    </source>
</evidence>
<dbReference type="EMBL" id="BMYR01000018">
    <property type="protein sequence ID" value="GGW72928.1"/>
    <property type="molecule type" value="Genomic_DNA"/>
</dbReference>
<comment type="function">
    <text evidence="5">Involved in formation and maintenance of cell shape.</text>
</comment>
<sequence length="285" mass="31219">MNDFFNRGPALGLRLVLAIACSVGLMFVDRYTESSTQVRSFLTSAVSPLFYAASLPESLISGASEQLMSQQQLLSENHQLKARLLNQEAQLQLLTFLQQENDKLRALLGSAPVVQGQRLIAEVLAVYSHPFAHQVVLNKGTNDGITVHQPIIDEKGVVGQVVSVGPTSSRALLISDNTHAISVRAERTGVRTVAEGLGQSDRLRVIHLPLSTDIREGDRLLTSGLDGRFPEGYPVAEVTQVIKEASQPFMTVYAKPYASLDRIRHVLILWPGSQVEAVRQAEEEN</sequence>
<evidence type="ECO:0000256" key="5">
    <source>
        <dbReference type="PIRNR" id="PIRNR038471"/>
    </source>
</evidence>
<dbReference type="PIRSF" id="PIRSF038471">
    <property type="entry name" value="MreC"/>
    <property type="match status" value="1"/>
</dbReference>
<evidence type="ECO:0000256" key="2">
    <source>
        <dbReference type="ARBA" id="ARBA00013855"/>
    </source>
</evidence>
<dbReference type="Proteomes" id="UP000634667">
    <property type="component" value="Unassembled WGS sequence"/>
</dbReference>
<evidence type="ECO:0000256" key="3">
    <source>
        <dbReference type="ARBA" id="ARBA00022960"/>
    </source>
</evidence>
<dbReference type="RefSeq" id="WP_189484172.1">
    <property type="nucleotide sequence ID" value="NZ_BMYR01000018.1"/>
</dbReference>
<keyword evidence="3 5" id="KW-0133">Cell shape</keyword>
<name>A0ABQ2WWZ6_9ALTE</name>
<evidence type="ECO:0000313" key="7">
    <source>
        <dbReference type="EMBL" id="GGW72928.1"/>
    </source>
</evidence>
<dbReference type="Pfam" id="PF04085">
    <property type="entry name" value="MreC"/>
    <property type="match status" value="1"/>
</dbReference>
<dbReference type="Gene3D" id="2.40.10.340">
    <property type="entry name" value="Rod shape-determining protein MreC, domain 1"/>
    <property type="match status" value="1"/>
</dbReference>
<dbReference type="NCBIfam" id="TIGR00219">
    <property type="entry name" value="mreC"/>
    <property type="match status" value="1"/>
</dbReference>
<proteinExistence type="inferred from homology"/>
<dbReference type="InterPro" id="IPR042177">
    <property type="entry name" value="Cell/Rod_1"/>
</dbReference>
<dbReference type="InterPro" id="IPR042175">
    <property type="entry name" value="Cell/Rod_MreC_2"/>
</dbReference>
<organism evidence="7 8">
    <name type="scientific">Alishewanella tabrizica</name>
    <dbReference type="NCBI Taxonomy" id="671278"/>
    <lineage>
        <taxon>Bacteria</taxon>
        <taxon>Pseudomonadati</taxon>
        <taxon>Pseudomonadota</taxon>
        <taxon>Gammaproteobacteria</taxon>
        <taxon>Alteromonadales</taxon>
        <taxon>Alteromonadaceae</taxon>
        <taxon>Alishewanella</taxon>
    </lineage>
</organism>